<evidence type="ECO:0008006" key="4">
    <source>
        <dbReference type="Google" id="ProtNLM"/>
    </source>
</evidence>
<reference evidence="2 3" key="1">
    <citation type="submission" date="2019-06" db="EMBL/GenBank/DDBJ databases">
        <title>Flavobacterium sp. MaA-Y11 from geoumgang.</title>
        <authorList>
            <person name="Jeong S."/>
        </authorList>
    </citation>
    <scope>NUCLEOTIDE SEQUENCE [LARGE SCALE GENOMIC DNA]</scope>
    <source>
        <strain evidence="2 3">MaA-Y11</strain>
    </source>
</reference>
<dbReference type="Gene3D" id="2.60.40.3620">
    <property type="match status" value="1"/>
</dbReference>
<keyword evidence="1" id="KW-0732">Signal</keyword>
<accession>A0A501Q3N9</accession>
<protein>
    <recommendedName>
        <fullName evidence="4">Carboxypeptidase regulatory-like domain-containing protein</fullName>
    </recommendedName>
</protein>
<sequence>MKKLLLITALFFAFFASAQVPQGISYQAIALNSSGAPIVNSNVGIRLSVLDNTATGTVLYAETHTKTTNAQGLFATIIGQGSATTGTFSAINWATNPKFLKVELDVAGGTNYVLTGTTQLLSVPYALAAKGLALQAGEGIKLISPNGTPYQLTVNDNGQLSLPTSENNSNIPNQLYMYGTFNSFNPTSALLMRSTSSAFSGYKYLTAGTQIKFTSSNSANGAVYGINGIQDLTLNANAYTIPSNGFYFIQIATYGSLPFSIVSIAPSVVINFGSTSRNMTYNVGTNTLTTTVTGITNSDSFYFNIPSSNGSQRFGDNLADGTIDEDGSSISFPGATATPRNYKIDLVLNFNGSGTYTITPQ</sequence>
<evidence type="ECO:0000313" key="2">
    <source>
        <dbReference type="EMBL" id="TPD66952.1"/>
    </source>
</evidence>
<evidence type="ECO:0000313" key="3">
    <source>
        <dbReference type="Proteomes" id="UP000319175"/>
    </source>
</evidence>
<proteinExistence type="predicted"/>
<dbReference type="Proteomes" id="UP000319175">
    <property type="component" value="Unassembled WGS sequence"/>
</dbReference>
<dbReference type="RefSeq" id="WP_140001113.1">
    <property type="nucleotide sequence ID" value="NZ_VFJE01000055.1"/>
</dbReference>
<feature type="chain" id="PRO_5021459214" description="Carboxypeptidase regulatory-like domain-containing protein" evidence="1">
    <location>
        <begin position="19"/>
        <end position="361"/>
    </location>
</feature>
<dbReference type="AlphaFoldDB" id="A0A501Q3N9"/>
<keyword evidence="3" id="KW-1185">Reference proteome</keyword>
<name>A0A501Q3N9_9FLAO</name>
<reference evidence="2 3" key="2">
    <citation type="submission" date="2019-06" db="EMBL/GenBank/DDBJ databases">
        <authorList>
            <person name="Seo Y."/>
        </authorList>
    </citation>
    <scope>NUCLEOTIDE SEQUENCE [LARGE SCALE GENOMIC DNA]</scope>
    <source>
        <strain evidence="2 3">MaA-Y11</strain>
    </source>
</reference>
<comment type="caution">
    <text evidence="2">The sequence shown here is derived from an EMBL/GenBank/DDBJ whole genome shotgun (WGS) entry which is preliminary data.</text>
</comment>
<dbReference type="EMBL" id="VFJE01000055">
    <property type="protein sequence ID" value="TPD66952.1"/>
    <property type="molecule type" value="Genomic_DNA"/>
</dbReference>
<organism evidence="2 3">
    <name type="scientific">Flavobacterium microcysteis</name>
    <dbReference type="NCBI Taxonomy" id="2596891"/>
    <lineage>
        <taxon>Bacteria</taxon>
        <taxon>Pseudomonadati</taxon>
        <taxon>Bacteroidota</taxon>
        <taxon>Flavobacteriia</taxon>
        <taxon>Flavobacteriales</taxon>
        <taxon>Flavobacteriaceae</taxon>
        <taxon>Flavobacterium</taxon>
    </lineage>
</organism>
<dbReference type="OrthoDB" id="9765957at2"/>
<feature type="signal peptide" evidence="1">
    <location>
        <begin position="1"/>
        <end position="18"/>
    </location>
</feature>
<evidence type="ECO:0000256" key="1">
    <source>
        <dbReference type="SAM" id="SignalP"/>
    </source>
</evidence>
<gene>
    <name evidence="2" type="ORF">FJA49_11765</name>
</gene>